<proteinExistence type="predicted"/>
<name>A0A6I8MIN7_9CORY</name>
<reference evidence="2 3" key="1">
    <citation type="submission" date="2019-11" db="EMBL/GenBank/DDBJ databases">
        <authorList>
            <person name="Brisse S."/>
        </authorList>
    </citation>
    <scope>NUCLEOTIDE SEQUENCE [LARGE SCALE GENOMIC DNA]</scope>
    <source>
        <strain evidence="2">FRC0190</strain>
    </source>
</reference>
<sequence length="207" mass="22430">MTPPRMRISGDNELVQALLAHGHVLAEASEAELIFDPTQLVRRGQIVAHLGHATLADLDAYSSGHAFVLTKLMPQIYAVTASDELAGMVAELLISELGGRVVHVPESQRDRLTAGLAYAGFIGQVRAEARNLLTEALGNAHHADEVVEQLTDAVAPPLDVAALERGYHAIDSVGTKRLYAQLARRSGEVFHNNDVELWAMNQEQNNT</sequence>
<dbReference type="EMBL" id="LR738855">
    <property type="protein sequence ID" value="VZH86112.1"/>
    <property type="molecule type" value="Genomic_DNA"/>
</dbReference>
<evidence type="ECO:0000259" key="1">
    <source>
        <dbReference type="Pfam" id="PF22242"/>
    </source>
</evidence>
<dbReference type="InterPro" id="IPR054507">
    <property type="entry name" value="CGL2689-like_C"/>
</dbReference>
<evidence type="ECO:0000313" key="3">
    <source>
        <dbReference type="Proteomes" id="UP000423525"/>
    </source>
</evidence>
<dbReference type="AlphaFoldDB" id="A0A6I8MIN7"/>
<dbReference type="Gene3D" id="1.10.1040.40">
    <property type="match status" value="1"/>
</dbReference>
<protein>
    <recommendedName>
        <fullName evidence="1">CGL2689-like C-terminal domain-containing protein</fullName>
    </recommendedName>
</protein>
<dbReference type="KEGG" id="crf:FRC0190_02048"/>
<evidence type="ECO:0000313" key="2">
    <source>
        <dbReference type="EMBL" id="VZH86112.1"/>
    </source>
</evidence>
<dbReference type="Proteomes" id="UP000423525">
    <property type="component" value="Chromosome"/>
</dbReference>
<dbReference type="Pfam" id="PF22242">
    <property type="entry name" value="6PGD_like"/>
    <property type="match status" value="1"/>
</dbReference>
<organism evidence="2 3">
    <name type="scientific">Corynebacterium rouxii</name>
    <dbReference type="NCBI Taxonomy" id="2719119"/>
    <lineage>
        <taxon>Bacteria</taxon>
        <taxon>Bacillati</taxon>
        <taxon>Actinomycetota</taxon>
        <taxon>Actinomycetes</taxon>
        <taxon>Mycobacteriales</taxon>
        <taxon>Corynebacteriaceae</taxon>
        <taxon>Corynebacterium</taxon>
    </lineage>
</organism>
<gene>
    <name evidence="2" type="ORF">FRC0190_02048</name>
</gene>
<accession>A0A6I8MIN7</accession>
<dbReference type="Gene3D" id="3.40.50.720">
    <property type="entry name" value="NAD(P)-binding Rossmann-like Domain"/>
    <property type="match status" value="1"/>
</dbReference>
<feature type="domain" description="CGL2689-like C-terminal" evidence="1">
    <location>
        <begin position="106"/>
        <end position="201"/>
    </location>
</feature>
<dbReference type="RefSeq" id="WP_155874091.1">
    <property type="nucleotide sequence ID" value="NZ_LR738855.1"/>
</dbReference>